<evidence type="ECO:0008006" key="4">
    <source>
        <dbReference type="Google" id="ProtNLM"/>
    </source>
</evidence>
<feature type="compositionally biased region" description="Low complexity" evidence="1">
    <location>
        <begin position="10"/>
        <end position="22"/>
    </location>
</feature>
<dbReference type="EMBL" id="JACHLY010000001">
    <property type="protein sequence ID" value="MBB6000548.1"/>
    <property type="molecule type" value="Genomic_DNA"/>
</dbReference>
<name>A0A841EIA5_9ACTN</name>
<reference evidence="2 3" key="1">
    <citation type="submission" date="2020-08" db="EMBL/GenBank/DDBJ databases">
        <title>Sequencing the genomes of 1000 actinobacteria strains.</title>
        <authorList>
            <person name="Klenk H.-P."/>
        </authorList>
    </citation>
    <scope>NUCLEOTIDE SEQUENCE [LARGE SCALE GENOMIC DNA]</scope>
    <source>
        <strain evidence="2 3">DSM 44593</strain>
    </source>
</reference>
<gene>
    <name evidence="2" type="ORF">HNR25_004299</name>
</gene>
<sequence>MEHVREETPGRAPATGGATPGPSGIGEQGREWALWRALDTRLPTHAGSGGRTKWNRTRNRLPKTHTLDALCAGTTDTVTATVSAVLVAACTGRGTHARTRCGKHGFPRLYMPRTKAFHGFATGDLVRAVVPTGKNAGTHTGRVAVRSNGKFNVTTDRGAVQGIHHRHVRRLQRGDGYGYTTGKEGAASSPV</sequence>
<evidence type="ECO:0000313" key="3">
    <source>
        <dbReference type="Proteomes" id="UP000578077"/>
    </source>
</evidence>
<proteinExistence type="predicted"/>
<evidence type="ECO:0000256" key="1">
    <source>
        <dbReference type="SAM" id="MobiDB-lite"/>
    </source>
</evidence>
<accession>A0A841EIA5</accession>
<comment type="caution">
    <text evidence="2">The sequence shown here is derived from an EMBL/GenBank/DDBJ whole genome shotgun (WGS) entry which is preliminary data.</text>
</comment>
<dbReference type="RefSeq" id="WP_184638040.1">
    <property type="nucleotide sequence ID" value="NZ_BAABKT010000042.1"/>
</dbReference>
<keyword evidence="3" id="KW-1185">Reference proteome</keyword>
<feature type="region of interest" description="Disordered" evidence="1">
    <location>
        <begin position="171"/>
        <end position="191"/>
    </location>
</feature>
<dbReference type="Proteomes" id="UP000578077">
    <property type="component" value="Unassembled WGS sequence"/>
</dbReference>
<protein>
    <recommendedName>
        <fullName evidence="4">HNH endonuclease</fullName>
    </recommendedName>
</protein>
<feature type="region of interest" description="Disordered" evidence="1">
    <location>
        <begin position="1"/>
        <end position="27"/>
    </location>
</feature>
<organism evidence="2 3">
    <name type="scientific">Streptomonospora salina</name>
    <dbReference type="NCBI Taxonomy" id="104205"/>
    <lineage>
        <taxon>Bacteria</taxon>
        <taxon>Bacillati</taxon>
        <taxon>Actinomycetota</taxon>
        <taxon>Actinomycetes</taxon>
        <taxon>Streptosporangiales</taxon>
        <taxon>Nocardiopsidaceae</taxon>
        <taxon>Streptomonospora</taxon>
    </lineage>
</organism>
<dbReference type="AlphaFoldDB" id="A0A841EIA5"/>
<evidence type="ECO:0000313" key="2">
    <source>
        <dbReference type="EMBL" id="MBB6000548.1"/>
    </source>
</evidence>